<feature type="transmembrane region" description="Helical" evidence="8">
    <location>
        <begin position="424"/>
        <end position="445"/>
    </location>
</feature>
<evidence type="ECO:0000313" key="10">
    <source>
        <dbReference type="EMBL" id="EGV64472.1"/>
    </source>
</evidence>
<dbReference type="SUPFAM" id="SSF103473">
    <property type="entry name" value="MFS general substrate transporter"/>
    <property type="match status" value="1"/>
</dbReference>
<evidence type="ECO:0000256" key="3">
    <source>
        <dbReference type="ARBA" id="ARBA00022448"/>
    </source>
</evidence>
<evidence type="ECO:0000313" key="11">
    <source>
        <dbReference type="EMBL" id="EGV64473.1"/>
    </source>
</evidence>
<keyword evidence="4 8" id="KW-0812">Transmembrane</keyword>
<dbReference type="InterPro" id="IPR036259">
    <property type="entry name" value="MFS_trans_sf"/>
</dbReference>
<feature type="compositionally biased region" description="Basic and acidic residues" evidence="7">
    <location>
        <begin position="1"/>
        <end position="12"/>
    </location>
</feature>
<dbReference type="EMBL" id="GL996515">
    <property type="protein sequence ID" value="EGV64472.1"/>
    <property type="molecule type" value="Genomic_DNA"/>
</dbReference>
<dbReference type="InterPro" id="IPR020846">
    <property type="entry name" value="MFS_dom"/>
</dbReference>
<protein>
    <submittedName>
        <fullName evidence="11">MFS general substrate transporter</fullName>
    </submittedName>
</protein>
<dbReference type="Proteomes" id="UP000000707">
    <property type="component" value="Unassembled WGS sequence"/>
</dbReference>
<dbReference type="eggNOG" id="KOG0253">
    <property type="taxonomic scope" value="Eukaryota"/>
</dbReference>
<organism evidence="12">
    <name type="scientific">Candida tenuis (strain ATCC 10573 / BCRC 21748 / CBS 615 / JCM 9827 / NBRC 10315 / NRRL Y-1498 / VKM Y-70)</name>
    <name type="common">Yeast</name>
    <name type="synonym">Yamadazyma tenuis</name>
    <dbReference type="NCBI Taxonomy" id="590646"/>
    <lineage>
        <taxon>Eukaryota</taxon>
        <taxon>Fungi</taxon>
        <taxon>Dikarya</taxon>
        <taxon>Ascomycota</taxon>
        <taxon>Saccharomycotina</taxon>
        <taxon>Pichiomycetes</taxon>
        <taxon>Debaryomycetaceae</taxon>
        <taxon>Yamadazyma</taxon>
    </lineage>
</organism>
<feature type="compositionally biased region" description="Low complexity" evidence="7">
    <location>
        <begin position="13"/>
        <end position="26"/>
    </location>
</feature>
<dbReference type="GO" id="GO:0016020">
    <property type="term" value="C:membrane"/>
    <property type="evidence" value="ECO:0007669"/>
    <property type="project" value="UniProtKB-SubCell"/>
</dbReference>
<dbReference type="KEGG" id="cten:18249743"/>
<dbReference type="AlphaFoldDB" id="G3B1L2"/>
<dbReference type="HOGENOM" id="CLU_001265_52_4_1"/>
<name>G3B1L2_CANTC</name>
<accession>G3B1L2</accession>
<comment type="subcellular location">
    <subcellularLocation>
        <location evidence="1">Membrane</location>
        <topology evidence="1">Multi-pass membrane protein</topology>
    </subcellularLocation>
</comment>
<comment type="similarity">
    <text evidence="2">Belongs to the major facilitator superfamily.</text>
</comment>
<dbReference type="OrthoDB" id="3936150at2759"/>
<feature type="transmembrane region" description="Helical" evidence="8">
    <location>
        <begin position="372"/>
        <end position="392"/>
    </location>
</feature>
<gene>
    <name evidence="10" type="ORF">CANTEDRAFT_133780</name>
</gene>
<proteinExistence type="inferred from homology"/>
<dbReference type="PROSITE" id="PS50850">
    <property type="entry name" value="MFS"/>
    <property type="match status" value="1"/>
</dbReference>
<feature type="transmembrane region" description="Helical" evidence="8">
    <location>
        <begin position="331"/>
        <end position="352"/>
    </location>
</feature>
<evidence type="ECO:0000256" key="4">
    <source>
        <dbReference type="ARBA" id="ARBA00022692"/>
    </source>
</evidence>
<dbReference type="GeneID" id="18249743"/>
<evidence type="ECO:0000256" key="7">
    <source>
        <dbReference type="SAM" id="MobiDB-lite"/>
    </source>
</evidence>
<evidence type="ECO:0000256" key="2">
    <source>
        <dbReference type="ARBA" id="ARBA00008335"/>
    </source>
</evidence>
<dbReference type="GO" id="GO:0022857">
    <property type="term" value="F:transmembrane transporter activity"/>
    <property type="evidence" value="ECO:0007669"/>
    <property type="project" value="InterPro"/>
</dbReference>
<keyword evidence="5 8" id="KW-1133">Transmembrane helix</keyword>
<feature type="domain" description="Major facilitator superfamily (MFS) profile" evidence="9">
    <location>
        <begin position="52"/>
        <end position="510"/>
    </location>
</feature>
<dbReference type="FunFam" id="1.20.1250.20:FF:000171">
    <property type="entry name" value="MFS general substrate transporter"/>
    <property type="match status" value="1"/>
</dbReference>
<evidence type="ECO:0000313" key="12">
    <source>
        <dbReference type="Proteomes" id="UP000000707"/>
    </source>
</evidence>
<dbReference type="Pfam" id="PF07690">
    <property type="entry name" value="MFS_1"/>
    <property type="match status" value="1"/>
</dbReference>
<reference evidence="10 12" key="1">
    <citation type="journal article" date="2011" name="Proc. Natl. Acad. Sci. U.S.A.">
        <title>Comparative genomics of xylose-fermenting fungi for enhanced biofuel production.</title>
        <authorList>
            <person name="Wohlbach D.J."/>
            <person name="Kuo A."/>
            <person name="Sato T.K."/>
            <person name="Potts K.M."/>
            <person name="Salamov A.A."/>
            <person name="LaButti K.M."/>
            <person name="Sun H."/>
            <person name="Clum A."/>
            <person name="Pangilinan J.L."/>
            <person name="Lindquist E.A."/>
            <person name="Lucas S."/>
            <person name="Lapidus A."/>
            <person name="Jin M."/>
            <person name="Gunawan C."/>
            <person name="Balan V."/>
            <person name="Dale B.E."/>
            <person name="Jeffries T.W."/>
            <person name="Zinkel R."/>
            <person name="Barry K.W."/>
            <person name="Grigoriev I.V."/>
            <person name="Gasch A.P."/>
        </authorList>
    </citation>
    <scope>NUCLEOTIDE SEQUENCE [LARGE SCALE GENOMIC DNA]</scope>
    <source>
        <strain evidence="10">ATCC 10573</strain>
        <strain evidence="12">ATCC 10573 / BCRC 21748 / CBS 615 / JCM 9827 / NBRC 10315 / NRRL Y-1498 / VKM Y-70</strain>
    </source>
</reference>
<evidence type="ECO:0000256" key="6">
    <source>
        <dbReference type="ARBA" id="ARBA00023136"/>
    </source>
</evidence>
<feature type="region of interest" description="Disordered" evidence="7">
    <location>
        <begin position="1"/>
        <end position="26"/>
    </location>
</feature>
<dbReference type="PANTHER" id="PTHR23511:SF4">
    <property type="entry name" value="MAJOR FACILITATOR SUPERFAMILY (MFS) PROFILE DOMAIN-CONTAINING PROTEIN"/>
    <property type="match status" value="1"/>
</dbReference>
<feature type="transmembrane region" description="Helical" evidence="8">
    <location>
        <begin position="148"/>
        <end position="172"/>
    </location>
</feature>
<keyword evidence="6 8" id="KW-0472">Membrane</keyword>
<dbReference type="PANTHER" id="PTHR23511">
    <property type="entry name" value="SYNAPTIC VESICLE GLYCOPROTEIN 2"/>
    <property type="match status" value="1"/>
</dbReference>
<keyword evidence="12" id="KW-1185">Reference proteome</keyword>
<feature type="transmembrane region" description="Helical" evidence="8">
    <location>
        <begin position="122"/>
        <end position="142"/>
    </location>
</feature>
<evidence type="ECO:0000256" key="1">
    <source>
        <dbReference type="ARBA" id="ARBA00004141"/>
    </source>
</evidence>
<evidence type="ECO:0000256" key="5">
    <source>
        <dbReference type="ARBA" id="ARBA00022989"/>
    </source>
</evidence>
<feature type="transmembrane region" description="Helical" evidence="8">
    <location>
        <begin position="225"/>
        <end position="244"/>
    </location>
</feature>
<evidence type="ECO:0000259" key="9">
    <source>
        <dbReference type="PROSITE" id="PS50850"/>
    </source>
</evidence>
<feature type="transmembrane region" description="Helical" evidence="8">
    <location>
        <begin position="486"/>
        <end position="507"/>
    </location>
</feature>
<keyword evidence="3" id="KW-0813">Transport</keyword>
<sequence length="515" mass="56563">MVATDIEKDIQESVKSASSSSSASDLYDSESDDTALAQKLKLINNTLDEIGFTPYHLKLFFLNGMGYATDSQLLMLESTVRQFVNYQFDQSFPISNEAMVIGGIAGACFWGYGADIIGRKTAFNWSLFLSGLFVIITGAMNSMATYCLFIALSAFAFGGNLVLDTCVFLEFLPFKQQWLLTFFAFFWGIGQTVAVLIAWAFLTNFSCEGPDSAHCDSADNRGWRYTYYVNGAIVLVLAILRVTVVRLKESPKFLVSNNRDEEAFELLKGLAEKYNRKFTLTLAQLEDCGSIVSNHGIQEDRSIVGVFKLVIKHLSILFGTKKMARSTLTLFLSWLILGICYPIYYAFLPTYLATRGANISASTTYGVYRDNVVSNVVSIAGPLIAGGLLYFVPILGRRGVLAIGAFSSAAFFFGYTAITNHAQNLAISSIVYATLYIYFGCLYAYSPEIMPATARATGNACCIMITRFGQIFSPIIAYYSNTASAVPLYVCGGLITVNGFLALTFPFEPSKSRPS</sequence>
<dbReference type="EMBL" id="GL996515">
    <property type="protein sequence ID" value="EGV64473.1"/>
    <property type="molecule type" value="Genomic_DNA"/>
</dbReference>
<dbReference type="InterPro" id="IPR011701">
    <property type="entry name" value="MFS"/>
</dbReference>
<feature type="transmembrane region" description="Helical" evidence="8">
    <location>
        <begin position="179"/>
        <end position="202"/>
    </location>
</feature>
<dbReference type="Gene3D" id="1.20.1250.20">
    <property type="entry name" value="MFS general substrate transporter like domains"/>
    <property type="match status" value="1"/>
</dbReference>
<feature type="transmembrane region" description="Helical" evidence="8">
    <location>
        <begin position="399"/>
        <end position="418"/>
    </location>
</feature>
<evidence type="ECO:0000256" key="8">
    <source>
        <dbReference type="SAM" id="Phobius"/>
    </source>
</evidence>